<keyword evidence="6" id="KW-0677">Repeat</keyword>
<name>N6T015_DENPD</name>
<evidence type="ECO:0000256" key="1">
    <source>
        <dbReference type="ARBA" id="ARBA00004651"/>
    </source>
</evidence>
<evidence type="ECO:0000256" key="3">
    <source>
        <dbReference type="ARBA" id="ARBA00022475"/>
    </source>
</evidence>
<comment type="subcellular location">
    <subcellularLocation>
        <location evidence="1">Cell membrane</location>
        <topology evidence="1">Multi-pass membrane protein</topology>
    </subcellularLocation>
</comment>
<gene>
    <name evidence="12" type="ORF">YQE_12511</name>
</gene>
<evidence type="ECO:0000256" key="6">
    <source>
        <dbReference type="ARBA" id="ARBA00022737"/>
    </source>
</evidence>
<evidence type="ECO:0000256" key="11">
    <source>
        <dbReference type="ARBA" id="ARBA00023224"/>
    </source>
</evidence>
<evidence type="ECO:0000256" key="4">
    <source>
        <dbReference type="ARBA" id="ARBA00022614"/>
    </source>
</evidence>
<dbReference type="EMBL" id="KB741282">
    <property type="protein sequence ID" value="ENN70848.1"/>
    <property type="molecule type" value="Genomic_DNA"/>
</dbReference>
<dbReference type="HOGENOM" id="CLU_006130_1_1_1"/>
<protein>
    <submittedName>
        <fullName evidence="12">Uncharacterized protein</fullName>
    </submittedName>
</protein>
<keyword evidence="3" id="KW-1003">Cell membrane</keyword>
<dbReference type="GO" id="GO:0007189">
    <property type="term" value="P:adenylate cyclase-activating G protein-coupled receptor signaling pathway"/>
    <property type="evidence" value="ECO:0007669"/>
    <property type="project" value="TreeGrafter"/>
</dbReference>
<dbReference type="GO" id="GO:0016500">
    <property type="term" value="F:protein-hormone receptor activity"/>
    <property type="evidence" value="ECO:0007669"/>
    <property type="project" value="InterPro"/>
</dbReference>
<dbReference type="Gene3D" id="3.80.10.10">
    <property type="entry name" value="Ribonuclease Inhibitor"/>
    <property type="match status" value="1"/>
</dbReference>
<dbReference type="Gene3D" id="1.20.1070.10">
    <property type="entry name" value="Rhodopsin 7-helix transmembrane proteins"/>
    <property type="match status" value="1"/>
</dbReference>
<dbReference type="PRINTS" id="PR00373">
    <property type="entry name" value="GLYCHORMONER"/>
</dbReference>
<keyword evidence="5" id="KW-0812">Transmembrane</keyword>
<dbReference type="GO" id="GO:0009755">
    <property type="term" value="P:hormone-mediated signaling pathway"/>
    <property type="evidence" value="ECO:0007669"/>
    <property type="project" value="TreeGrafter"/>
</dbReference>
<dbReference type="OMA" id="ECESTMR"/>
<dbReference type="AlphaFoldDB" id="N6T015"/>
<sequence>MDNLENFYHIETGVFRNLKQLQTLYIYRAPKLQKILPEIFSAYLPNLKVMRIVYTGLQHIPNLNGLNTSSVLDMVELDHNKIKKISTREISNIALSQLELDHNKIKKISTREISNIALSQLILSYNEIEVVEEEAFVGSQIASIVLRGNRNLKLLHTTAFHNVQNLRLIDLSDTAITTLPTIGLQDIDVLKVEDTYSLKIFPSVFNFKSLKKAWLTYPYHCCAFKFPKTHDPHEYEKHLQSFKALQEAFKTSVSIISSALNNTPESVVNYTEEPEVWSEGNGIFHDVKRIAVRPIYSYPPFMDFTEVECFPGPDAFNPCEDLMLNWGLRIPVWIIASSAVVGNLFVLMVISTSHFRFTVSKFLMCNLAVADLCIGAHLLLLAGIDAHSIGSYFNFAIDWQEGYGCNVAGFLTTFGNVLSVYTCTITWAAHLNKRLKQRTCVKIMVMGWICAAFMACLPLRGISSYARTSICLPLEYKNTFDLVYLSTLLVINCTAFTVICMCYGSMYRTIRSGAKSGIANSVRNDQTVAKKMALLVFTDFVCLSPIAFFGVTALLGYPLITVTQTKIILVFIYPLNSCANPCLYAILTQQYRKDFFILMGRMGMCKEHAYSSRGAIRGKPLPYSAHFRRPHGVVRSISKLSNTNRNSLVTTLTDVNGDLPLNNRGARLIEKGFKKDIFKDSANL</sequence>
<dbReference type="Pfam" id="PF00001">
    <property type="entry name" value="7tm_1"/>
    <property type="match status" value="1"/>
</dbReference>
<comment type="similarity">
    <text evidence="2">Belongs to the G-protein coupled receptor 1 family.</text>
</comment>
<evidence type="ECO:0000256" key="9">
    <source>
        <dbReference type="ARBA" id="ARBA00023136"/>
    </source>
</evidence>
<proteinExistence type="inferred from homology"/>
<keyword evidence="10" id="KW-0675">Receptor</keyword>
<feature type="non-terminal residue" evidence="12">
    <location>
        <position position="1"/>
    </location>
</feature>
<keyword evidence="9" id="KW-0472">Membrane</keyword>
<dbReference type="GO" id="GO:0008528">
    <property type="term" value="F:G protein-coupled peptide receptor activity"/>
    <property type="evidence" value="ECO:0007669"/>
    <property type="project" value="TreeGrafter"/>
</dbReference>
<dbReference type="InterPro" id="IPR000276">
    <property type="entry name" value="GPCR_Rhodpsn"/>
</dbReference>
<evidence type="ECO:0000256" key="8">
    <source>
        <dbReference type="ARBA" id="ARBA00023040"/>
    </source>
</evidence>
<dbReference type="InterPro" id="IPR032675">
    <property type="entry name" value="LRR_dom_sf"/>
</dbReference>
<dbReference type="PANTHER" id="PTHR24372">
    <property type="entry name" value="GLYCOPROTEIN HORMONE RECEPTOR"/>
    <property type="match status" value="1"/>
</dbReference>
<keyword evidence="8" id="KW-0297">G-protein coupled receptor</keyword>
<dbReference type="PRINTS" id="PR00237">
    <property type="entry name" value="GPCRRHODOPSN"/>
</dbReference>
<evidence type="ECO:0000256" key="7">
    <source>
        <dbReference type="ARBA" id="ARBA00022989"/>
    </source>
</evidence>
<dbReference type="GO" id="GO:0005886">
    <property type="term" value="C:plasma membrane"/>
    <property type="evidence" value="ECO:0007669"/>
    <property type="project" value="UniProtKB-SubCell"/>
</dbReference>
<evidence type="ECO:0000256" key="5">
    <source>
        <dbReference type="ARBA" id="ARBA00022692"/>
    </source>
</evidence>
<keyword evidence="7" id="KW-1133">Transmembrane helix</keyword>
<dbReference type="CDD" id="cd15136">
    <property type="entry name" value="7tmA_Glyco_hormone_R"/>
    <property type="match status" value="1"/>
</dbReference>
<dbReference type="OrthoDB" id="5981530at2759"/>
<accession>N6T015</accession>
<reference evidence="12" key="1">
    <citation type="journal article" date="2013" name="Genome Biol.">
        <title>Draft genome of the mountain pine beetle, Dendroctonus ponderosae Hopkins, a major forest pest.</title>
        <authorList>
            <person name="Keeling C.I."/>
            <person name="Yuen M.M."/>
            <person name="Liao N.Y."/>
            <person name="Docking T.R."/>
            <person name="Chan S.K."/>
            <person name="Taylor G.A."/>
            <person name="Palmquist D.L."/>
            <person name="Jackman S.D."/>
            <person name="Nguyen A."/>
            <person name="Li M."/>
            <person name="Henderson H."/>
            <person name="Janes J.K."/>
            <person name="Zhao Y."/>
            <person name="Pandoh P."/>
            <person name="Moore R."/>
            <person name="Sperling F.A."/>
            <person name="Huber D.P."/>
            <person name="Birol I."/>
            <person name="Jones S.J."/>
            <person name="Bohlmann J."/>
        </authorList>
    </citation>
    <scope>NUCLEOTIDE SEQUENCE</scope>
</reference>
<keyword evidence="11" id="KW-0807">Transducer</keyword>
<dbReference type="SUPFAM" id="SSF52058">
    <property type="entry name" value="L domain-like"/>
    <property type="match status" value="1"/>
</dbReference>
<evidence type="ECO:0000256" key="10">
    <source>
        <dbReference type="ARBA" id="ARBA00023170"/>
    </source>
</evidence>
<dbReference type="PROSITE" id="PS50262">
    <property type="entry name" value="G_PROTEIN_RECEP_F1_2"/>
    <property type="match status" value="1"/>
</dbReference>
<dbReference type="SUPFAM" id="SSF81321">
    <property type="entry name" value="Family A G protein-coupled receptor-like"/>
    <property type="match status" value="1"/>
</dbReference>
<dbReference type="InterPro" id="IPR002131">
    <property type="entry name" value="Gphrmn_rcpt_fam"/>
</dbReference>
<evidence type="ECO:0000313" key="12">
    <source>
        <dbReference type="EMBL" id="ENN70848.1"/>
    </source>
</evidence>
<dbReference type="InterPro" id="IPR017452">
    <property type="entry name" value="GPCR_Rhodpsn_7TM"/>
</dbReference>
<dbReference type="PANTHER" id="PTHR24372:SF74">
    <property type="entry name" value="LP13728P"/>
    <property type="match status" value="1"/>
</dbReference>
<organism evidence="12">
    <name type="scientific">Dendroctonus ponderosae</name>
    <name type="common">Mountain pine beetle</name>
    <dbReference type="NCBI Taxonomy" id="77166"/>
    <lineage>
        <taxon>Eukaryota</taxon>
        <taxon>Metazoa</taxon>
        <taxon>Ecdysozoa</taxon>
        <taxon>Arthropoda</taxon>
        <taxon>Hexapoda</taxon>
        <taxon>Insecta</taxon>
        <taxon>Pterygota</taxon>
        <taxon>Neoptera</taxon>
        <taxon>Endopterygota</taxon>
        <taxon>Coleoptera</taxon>
        <taxon>Polyphaga</taxon>
        <taxon>Cucujiformia</taxon>
        <taxon>Curculionidae</taxon>
        <taxon>Scolytinae</taxon>
        <taxon>Dendroctonus</taxon>
    </lineage>
</organism>
<keyword evidence="4" id="KW-0433">Leucine-rich repeat</keyword>
<evidence type="ECO:0000256" key="2">
    <source>
        <dbReference type="ARBA" id="ARBA00010663"/>
    </source>
</evidence>